<comment type="caution">
    <text evidence="6">The sequence shown here is derived from an EMBL/GenBank/DDBJ whole genome shotgun (WGS) entry which is preliminary data.</text>
</comment>
<keyword evidence="3" id="KW-0175">Coiled coil</keyword>
<name>A0A2B4SG93_STYPI</name>
<dbReference type="Gene3D" id="3.80.10.10">
    <property type="entry name" value="Ribonuclease Inhibitor"/>
    <property type="match status" value="2"/>
</dbReference>
<dbReference type="InterPro" id="IPR007111">
    <property type="entry name" value="NACHT_NTPase"/>
</dbReference>
<sequence length="1235" mass="140136">MMAKVFQRGLMTSMIHCGGPYKLPLHESRSWQASHFCLTDDQKRWLVAGITLNKVLVPQIRPFVEQEVEKEYNTLKSSHTIHIQTRRHYLKAWPTTSKEFLKYENINGNDGLPRVKIQGKYVYDYKSFNYQVTSHVDFARLFVQNFMAKFTAFDDHCDASAVLQLLLRIPSFSTAVLTAADKVRKTRNDWAHCVFSKCDQPNFSRSFSDMEQLVKNLALSGAGKILGDLKDWETKGTALFQNSPIDPDLLQLFQQELNFLKVSVDTMCVENEEDKTKIKNELRTIEASLEEMKKRVENLEFDVEVVKGRLDDFEGPVLERLENNQQNTDSRVDLVEGSMTVVKGELLHLQEQVQDLVKSKGSDLTIACAESPKPAGLICFFGMAKTIVDLSYRRGFKWGLTMMGLCDEFIRCLAHDVNLLSRKPSQRCRADQTRLQDAVLCPFPWCEEDLQMELSEIFTKLQIVSRKKERARLTKDIVQMTGVFNPHQQCEKPRVVLIEAPPGMGKTTYCQKLAYDWSVMDISLEASFPKVDMLLRLNCRDMKTNNIEDAIDDQLLPLDADEQEKKNFFHFMCRNQSRILLVLDGLDELPQDLFEGLLLLIRGKVFANIYLLLTARHEVGMKVRKYCDTVLEIVGFTSEDAESFIKKYFSNHDDPSLAEKLISSLDTYPKLRELSANPLNTALLCLVYEDLHGKLPHNRTVLYRELVSCVLRRYFSSMQIFLDDKSLNEECSDDLNQLGKFALDALLMDQLTFTPGELKSQSAEFFGFGFLSRVASAIKMKPKATYAFTHKTCQEYFAALHLAQELATGENDKVALLAQLSPVGKYWQVWEFVITIAATKSDDLGALVVSRLCACYQQEKPERFLLDFSKELDCNFSHDDSWDNNEEDIVGMGSHNYEEDCSSESHQDDDNVDSHNTDSDDGSDHRFDGVIANRVCEDTPHDWVECSQARWLFQYKSGVPLFELIIHTIAQCETSESELSRRQIKMAATLARCLPLEKMAVGTIGWITLTPQCIPVLLEYLKGNSQLKEFGCYESCCYELSSDAIEYVLQSCNELKRLYLFNDLSNSELTSALQRNRTVTHLKLTSIGTCLNGAEALGGILQSNHTLTHLCLADNYLTHVEVEALAQGLLSNTVLVYLDLSGNAIGDQGAVALFAALESNRMLEYLDVSFQNQSLSRPDHMESEFLGDAGTKALARALRFNKSLTYLDLQANIFSDSAPEELGEALQLNSSLTHL</sequence>
<dbReference type="PROSITE" id="PS50837">
    <property type="entry name" value="NACHT"/>
    <property type="match status" value="1"/>
</dbReference>
<dbReference type="GO" id="GO:0005524">
    <property type="term" value="F:ATP binding"/>
    <property type="evidence" value="ECO:0007669"/>
    <property type="project" value="UniProtKB-KW"/>
</dbReference>
<dbReference type="AlphaFoldDB" id="A0A2B4SG93"/>
<dbReference type="SUPFAM" id="SSF52047">
    <property type="entry name" value="RNI-like"/>
    <property type="match status" value="1"/>
</dbReference>
<evidence type="ECO:0000256" key="4">
    <source>
        <dbReference type="SAM" id="MobiDB-lite"/>
    </source>
</evidence>
<accession>A0A2B4SG93</accession>
<keyword evidence="7" id="KW-1185">Reference proteome</keyword>
<dbReference type="InterPro" id="IPR001611">
    <property type="entry name" value="Leu-rich_rpt"/>
</dbReference>
<dbReference type="PANTHER" id="PTHR46844">
    <property type="entry name" value="SLR5058 PROTEIN"/>
    <property type="match status" value="1"/>
</dbReference>
<keyword evidence="1" id="KW-0547">Nucleotide-binding</keyword>
<evidence type="ECO:0000256" key="3">
    <source>
        <dbReference type="SAM" id="Coils"/>
    </source>
</evidence>
<dbReference type="InterPro" id="IPR027417">
    <property type="entry name" value="P-loop_NTPase"/>
</dbReference>
<dbReference type="PANTHER" id="PTHR46844:SF1">
    <property type="entry name" value="SLR5058 PROTEIN"/>
    <property type="match status" value="1"/>
</dbReference>
<dbReference type="Pfam" id="PF05729">
    <property type="entry name" value="NACHT"/>
    <property type="match status" value="1"/>
</dbReference>
<evidence type="ECO:0000313" key="7">
    <source>
        <dbReference type="Proteomes" id="UP000225706"/>
    </source>
</evidence>
<organism evidence="6 7">
    <name type="scientific">Stylophora pistillata</name>
    <name type="common">Smooth cauliflower coral</name>
    <dbReference type="NCBI Taxonomy" id="50429"/>
    <lineage>
        <taxon>Eukaryota</taxon>
        <taxon>Metazoa</taxon>
        <taxon>Cnidaria</taxon>
        <taxon>Anthozoa</taxon>
        <taxon>Hexacorallia</taxon>
        <taxon>Scleractinia</taxon>
        <taxon>Astrocoeniina</taxon>
        <taxon>Pocilloporidae</taxon>
        <taxon>Stylophora</taxon>
    </lineage>
</organism>
<feature type="compositionally biased region" description="Basic and acidic residues" evidence="4">
    <location>
        <begin position="903"/>
        <end position="924"/>
    </location>
</feature>
<dbReference type="EMBL" id="LSMT01000099">
    <property type="protein sequence ID" value="PFX27608.1"/>
    <property type="molecule type" value="Genomic_DNA"/>
</dbReference>
<dbReference type="SUPFAM" id="SSF52540">
    <property type="entry name" value="P-loop containing nucleoside triphosphate hydrolases"/>
    <property type="match status" value="1"/>
</dbReference>
<evidence type="ECO:0000313" key="6">
    <source>
        <dbReference type="EMBL" id="PFX27608.1"/>
    </source>
</evidence>
<dbReference type="OrthoDB" id="5988362at2759"/>
<keyword evidence="2" id="KW-0067">ATP-binding</keyword>
<evidence type="ECO:0000256" key="2">
    <source>
        <dbReference type="ARBA" id="ARBA00022840"/>
    </source>
</evidence>
<feature type="coiled-coil region" evidence="3">
    <location>
        <begin position="275"/>
        <end position="309"/>
    </location>
</feature>
<feature type="domain" description="NACHT" evidence="5">
    <location>
        <begin position="494"/>
        <end position="616"/>
    </location>
</feature>
<evidence type="ECO:0000259" key="5">
    <source>
        <dbReference type="PROSITE" id="PS50837"/>
    </source>
</evidence>
<reference evidence="7" key="1">
    <citation type="journal article" date="2017" name="bioRxiv">
        <title>Comparative analysis of the genomes of Stylophora pistillata and Acropora digitifera provides evidence for extensive differences between species of corals.</title>
        <authorList>
            <person name="Voolstra C.R."/>
            <person name="Li Y."/>
            <person name="Liew Y.J."/>
            <person name="Baumgarten S."/>
            <person name="Zoccola D."/>
            <person name="Flot J.-F."/>
            <person name="Tambutte S."/>
            <person name="Allemand D."/>
            <person name="Aranda M."/>
        </authorList>
    </citation>
    <scope>NUCLEOTIDE SEQUENCE [LARGE SCALE GENOMIC DNA]</scope>
</reference>
<gene>
    <name evidence="6" type="primary">NOD2</name>
    <name evidence="6" type="ORF">AWC38_SpisGene7672</name>
</gene>
<dbReference type="Gene3D" id="3.40.50.300">
    <property type="entry name" value="P-loop containing nucleotide triphosphate hydrolases"/>
    <property type="match status" value="1"/>
</dbReference>
<dbReference type="SMART" id="SM00368">
    <property type="entry name" value="LRR_RI"/>
    <property type="match status" value="3"/>
</dbReference>
<dbReference type="Pfam" id="PF13516">
    <property type="entry name" value="LRR_6"/>
    <property type="match status" value="1"/>
</dbReference>
<dbReference type="Proteomes" id="UP000225706">
    <property type="component" value="Unassembled WGS sequence"/>
</dbReference>
<feature type="region of interest" description="Disordered" evidence="4">
    <location>
        <begin position="885"/>
        <end position="924"/>
    </location>
</feature>
<evidence type="ECO:0000256" key="1">
    <source>
        <dbReference type="ARBA" id="ARBA00022741"/>
    </source>
</evidence>
<proteinExistence type="predicted"/>
<protein>
    <submittedName>
        <fullName evidence="6">Nucleotide-binding oligomerization domain-containing protein 2</fullName>
    </submittedName>
</protein>
<dbReference type="InterPro" id="IPR032675">
    <property type="entry name" value="LRR_dom_sf"/>
</dbReference>